<evidence type="ECO:0000313" key="3">
    <source>
        <dbReference type="Proteomes" id="UP000519023"/>
    </source>
</evidence>
<protein>
    <recommendedName>
        <fullName evidence="4">Lipoprotein</fullName>
    </recommendedName>
</protein>
<sequence length="206" mass="22164">MRHRLLCLLFALSCASTVQARQVKPIQPLSLVAGQPVRVTGMDLSFAPQILAELGESDAKAARKRVEAGLPPLDSASYPTGPLDGARYATMPFKQMFPLVIRDVTRDWKLDSGTPVILRITLDRLQTANAAMAILIAGSSDILEGNVDVIDATHGGLLGSFRVEVQNSHGGWGGMVIRGGGIREKLAEEFGLELSRYIAGRKKKDG</sequence>
<keyword evidence="1" id="KW-0732">Signal</keyword>
<feature type="signal peptide" evidence="1">
    <location>
        <begin position="1"/>
        <end position="20"/>
    </location>
</feature>
<accession>A0A7X9WZ16</accession>
<dbReference type="Proteomes" id="UP000519023">
    <property type="component" value="Unassembled WGS sequence"/>
</dbReference>
<keyword evidence="3" id="KW-1185">Reference proteome</keyword>
<evidence type="ECO:0008006" key="4">
    <source>
        <dbReference type="Google" id="ProtNLM"/>
    </source>
</evidence>
<dbReference type="RefSeq" id="WP_169574896.1">
    <property type="nucleotide sequence ID" value="NZ_JABBFV010000022.1"/>
</dbReference>
<proteinExistence type="predicted"/>
<dbReference type="AlphaFoldDB" id="A0A7X9WZ16"/>
<evidence type="ECO:0000256" key="1">
    <source>
        <dbReference type="SAM" id="SignalP"/>
    </source>
</evidence>
<gene>
    <name evidence="2" type="ORF">HHL08_20815</name>
</gene>
<reference evidence="2 3" key="1">
    <citation type="submission" date="2020-04" db="EMBL/GenBank/DDBJ databases">
        <title>Sphingobium sp. AR-3-1 isolated from Arctic soil.</title>
        <authorList>
            <person name="Dahal R.H."/>
            <person name="Chaudhary D.K."/>
        </authorList>
    </citation>
    <scope>NUCLEOTIDE SEQUENCE [LARGE SCALE GENOMIC DNA]</scope>
    <source>
        <strain evidence="2 3">AR-3-1</strain>
    </source>
</reference>
<evidence type="ECO:0000313" key="2">
    <source>
        <dbReference type="EMBL" id="NML12542.1"/>
    </source>
</evidence>
<organism evidence="2 3">
    <name type="scientific">Sphingobium psychrophilum</name>
    <dbReference type="NCBI Taxonomy" id="2728834"/>
    <lineage>
        <taxon>Bacteria</taxon>
        <taxon>Pseudomonadati</taxon>
        <taxon>Pseudomonadota</taxon>
        <taxon>Alphaproteobacteria</taxon>
        <taxon>Sphingomonadales</taxon>
        <taxon>Sphingomonadaceae</taxon>
        <taxon>Sphingobium</taxon>
    </lineage>
</organism>
<dbReference type="EMBL" id="JABBFV010000022">
    <property type="protein sequence ID" value="NML12542.1"/>
    <property type="molecule type" value="Genomic_DNA"/>
</dbReference>
<comment type="caution">
    <text evidence="2">The sequence shown here is derived from an EMBL/GenBank/DDBJ whole genome shotgun (WGS) entry which is preliminary data.</text>
</comment>
<name>A0A7X9WZ16_9SPHN</name>
<feature type="chain" id="PRO_5031433090" description="Lipoprotein" evidence="1">
    <location>
        <begin position="21"/>
        <end position="206"/>
    </location>
</feature>